<evidence type="ECO:0000313" key="4">
    <source>
        <dbReference type="Proteomes" id="UP001150925"/>
    </source>
</evidence>
<dbReference type="EMBL" id="JANBPY010000635">
    <property type="protein sequence ID" value="KAJ1965059.1"/>
    <property type="molecule type" value="Genomic_DNA"/>
</dbReference>
<keyword evidence="1" id="KW-0677">Repeat</keyword>
<feature type="compositionally biased region" description="Polar residues" evidence="2">
    <location>
        <begin position="389"/>
        <end position="398"/>
    </location>
</feature>
<feature type="region of interest" description="Disordered" evidence="2">
    <location>
        <begin position="297"/>
        <end position="317"/>
    </location>
</feature>
<gene>
    <name evidence="3" type="ORF">IWQ62_002760</name>
</gene>
<evidence type="ECO:0000256" key="2">
    <source>
        <dbReference type="SAM" id="MobiDB-lite"/>
    </source>
</evidence>
<comment type="caution">
    <text evidence="3">The sequence shown here is derived from an EMBL/GenBank/DDBJ whole genome shotgun (WGS) entry which is preliminary data.</text>
</comment>
<protein>
    <submittedName>
        <fullName evidence="3">Uncharacterized protein</fullName>
    </submittedName>
</protein>
<reference evidence="3" key="1">
    <citation type="submission" date="2022-07" db="EMBL/GenBank/DDBJ databases">
        <title>Phylogenomic reconstructions and comparative analyses of Kickxellomycotina fungi.</title>
        <authorList>
            <person name="Reynolds N.K."/>
            <person name="Stajich J.E."/>
            <person name="Barry K."/>
            <person name="Grigoriev I.V."/>
            <person name="Crous P."/>
            <person name="Smith M.E."/>
        </authorList>
    </citation>
    <scope>NUCLEOTIDE SEQUENCE</scope>
    <source>
        <strain evidence="3">RSA 1196</strain>
    </source>
</reference>
<evidence type="ECO:0000313" key="3">
    <source>
        <dbReference type="EMBL" id="KAJ1965059.1"/>
    </source>
</evidence>
<name>A0A9W8APQ6_9FUNG</name>
<feature type="region of interest" description="Disordered" evidence="2">
    <location>
        <begin position="544"/>
        <end position="567"/>
    </location>
</feature>
<proteinExistence type="predicted"/>
<dbReference type="AlphaFoldDB" id="A0A9W8APQ6"/>
<dbReference type="OrthoDB" id="5558399at2759"/>
<dbReference type="Gene3D" id="1.25.40.10">
    <property type="entry name" value="Tetratricopeptide repeat domain"/>
    <property type="match status" value="1"/>
</dbReference>
<dbReference type="Proteomes" id="UP001150925">
    <property type="component" value="Unassembled WGS sequence"/>
</dbReference>
<feature type="region of interest" description="Disordered" evidence="2">
    <location>
        <begin position="378"/>
        <end position="403"/>
    </location>
</feature>
<organism evidence="3 4">
    <name type="scientific">Dispira parvispora</name>
    <dbReference type="NCBI Taxonomy" id="1520584"/>
    <lineage>
        <taxon>Eukaryota</taxon>
        <taxon>Fungi</taxon>
        <taxon>Fungi incertae sedis</taxon>
        <taxon>Zoopagomycota</taxon>
        <taxon>Kickxellomycotina</taxon>
        <taxon>Dimargaritomycetes</taxon>
        <taxon>Dimargaritales</taxon>
        <taxon>Dimargaritaceae</taxon>
        <taxon>Dispira</taxon>
    </lineage>
</organism>
<dbReference type="InterPro" id="IPR011990">
    <property type="entry name" value="TPR-like_helical_dom_sf"/>
</dbReference>
<keyword evidence="4" id="KW-1185">Reference proteome</keyword>
<accession>A0A9W8APQ6</accession>
<dbReference type="PANTHER" id="PTHR47932">
    <property type="entry name" value="ATPASE EXPRESSION PROTEIN 3"/>
    <property type="match status" value="1"/>
</dbReference>
<evidence type="ECO:0000256" key="1">
    <source>
        <dbReference type="ARBA" id="ARBA00022737"/>
    </source>
</evidence>
<sequence length="751" mass="84933">MHYRITHSLRWTKLRQVSYHRSSQPLCTGAFPNRSVLLQNGARLCWSPRGRLGRWTHALDGRSVLNQPVSPRFNHTSPPPGESVLDNFLTRLQTHPKDDASRESIWEAYISLRESPKGLARVSMEQLRRLLRVAIPNLDDFPTIFSLANQGTLGVDDPTSEFLQQAEQRILKLQLLTDDLLSLASTEPANTTNDNMSVGYDASLKQLSAVDFEHLIGGFLQYGQFSVAYDLVEHSLRLGLPLTPLAIQYFVFSLVATGRVLEAMNIVNEIKTVPHQRLTLATFQTLLHGAIYTPVAEAPDPEEMGGTTTHEEQSQDGPTVRARYLVEILDAMEKQGYPVNQTLYNDILSGLLLRHPTDQDGVIFCSLTRTNVHGVPKDYSRDTVDDQSDQFGSITENDPQVEDHTARESEPETAVEFYHFVQGRPHWQPDAITYQLVIQGYTLVDQAMKAWAVFQEYCHFNRNVDIPVEIVRTLIDEAVSIRQDRMVDTLFQRIRDLELQVVGVTHTLFAAFVKAYVYLNAPDKVKVLWADVVYHSQLAHEDTGTDRVAPLPNDRGGNSLSPPKEISAHGSDHAAVTMLTQKRVFQYPQLTNELLSVMIEFCGQLEDKNFLQAVLDQASQLQATLTEDHFNLLVVTYCQLGLIDKALDTLQGDVARHPWKPSLGTLRAVHQYLTTKGLTDTKRAFVQWVDVHYPDYTKLLDQEEASCDFTPDEHLLELFERNHELLKDLEFKEFGPKAPIAKETIDHPTPP</sequence>
<dbReference type="PANTHER" id="PTHR47932:SF44">
    <property type="entry name" value="MIOREX COMPLEX COMPONENT 1"/>
    <property type="match status" value="1"/>
</dbReference>